<dbReference type="Proteomes" id="UP000242310">
    <property type="component" value="Unassembled WGS sequence"/>
</dbReference>
<dbReference type="Pfam" id="PF13690">
    <property type="entry name" value="CheX"/>
    <property type="match status" value="1"/>
</dbReference>
<name>A0A2P8HCJ1_9BACI</name>
<accession>A0A2P8HCJ1</accession>
<comment type="caution">
    <text evidence="3">The sequence shown here is derived from an EMBL/GenBank/DDBJ whole genome shotgun (WGS) entry which is preliminary data.</text>
</comment>
<reference evidence="3 4" key="1">
    <citation type="submission" date="2018-03" db="EMBL/GenBank/DDBJ databases">
        <title>Genomic Encyclopedia of Type Strains, Phase III (KMG-III): the genomes of soil and plant-associated and newly described type strains.</title>
        <authorList>
            <person name="Whitman W."/>
        </authorList>
    </citation>
    <scope>NUCLEOTIDE SEQUENCE [LARGE SCALE GENOMIC DNA]</scope>
    <source>
        <strain evidence="3 4">CGMCC 1.07653</strain>
    </source>
</reference>
<dbReference type="PANTHER" id="PTHR39452">
    <property type="entry name" value="CHEY-P PHOSPHATASE CHEX"/>
    <property type="match status" value="1"/>
</dbReference>
<dbReference type="RefSeq" id="WP_345789041.1">
    <property type="nucleotide sequence ID" value="NZ_PYAV01000009.1"/>
</dbReference>
<gene>
    <name evidence="3" type="ORF">B0H94_1092</name>
</gene>
<keyword evidence="4" id="KW-1185">Reference proteome</keyword>
<dbReference type="AlphaFoldDB" id="A0A2P8HCJ1"/>
<dbReference type="SUPFAM" id="SSF103039">
    <property type="entry name" value="CheC-like"/>
    <property type="match status" value="1"/>
</dbReference>
<dbReference type="CDD" id="cd17906">
    <property type="entry name" value="CheX"/>
    <property type="match status" value="1"/>
</dbReference>
<protein>
    <submittedName>
        <fullName evidence="3">Chemotaxis protein CheX</fullName>
    </submittedName>
</protein>
<dbReference type="InterPro" id="IPR028976">
    <property type="entry name" value="CheC-like_sf"/>
</dbReference>
<evidence type="ECO:0000313" key="4">
    <source>
        <dbReference type="Proteomes" id="UP000242310"/>
    </source>
</evidence>
<dbReference type="PANTHER" id="PTHR39452:SF1">
    <property type="entry name" value="CHEY-P PHOSPHATASE CHEX"/>
    <property type="match status" value="1"/>
</dbReference>
<dbReference type="Gene3D" id="3.40.1550.10">
    <property type="entry name" value="CheC-like"/>
    <property type="match status" value="1"/>
</dbReference>
<dbReference type="GO" id="GO:0006935">
    <property type="term" value="P:chemotaxis"/>
    <property type="evidence" value="ECO:0007669"/>
    <property type="project" value="UniProtKB-KW"/>
</dbReference>
<evidence type="ECO:0000313" key="3">
    <source>
        <dbReference type="EMBL" id="PSL43947.1"/>
    </source>
</evidence>
<dbReference type="InterPro" id="IPR028051">
    <property type="entry name" value="CheX-like_dom"/>
</dbReference>
<keyword evidence="1" id="KW-0145">Chemotaxis</keyword>
<evidence type="ECO:0000259" key="2">
    <source>
        <dbReference type="Pfam" id="PF13690"/>
    </source>
</evidence>
<organism evidence="3 4">
    <name type="scientific">Salsuginibacillus halophilus</name>
    <dbReference type="NCBI Taxonomy" id="517424"/>
    <lineage>
        <taxon>Bacteria</taxon>
        <taxon>Bacillati</taxon>
        <taxon>Bacillota</taxon>
        <taxon>Bacilli</taxon>
        <taxon>Bacillales</taxon>
        <taxon>Bacillaceae</taxon>
        <taxon>Salsuginibacillus</taxon>
    </lineage>
</organism>
<dbReference type="EMBL" id="PYAV01000009">
    <property type="protein sequence ID" value="PSL43947.1"/>
    <property type="molecule type" value="Genomic_DNA"/>
</dbReference>
<feature type="domain" description="Chemotaxis phosphatase CheX-like" evidence="2">
    <location>
        <begin position="51"/>
        <end position="132"/>
    </location>
</feature>
<sequence>MVARKGVNAVEATHVNAITRAATTIMDSHLGVGVNVDQPFLADKTIPSSQVSVILGVNGELEGQIICSMDEPTACSVVGSMMGGMEISQIDDMGWSAIQEFGNWIAGTTATELSREEVNIDVTPPVINEGGSTFRSPESFITLPLNSSIGELLVHVSVKRR</sequence>
<proteinExistence type="predicted"/>
<dbReference type="InterPro" id="IPR038756">
    <property type="entry name" value="CheX-like"/>
</dbReference>
<evidence type="ECO:0000256" key="1">
    <source>
        <dbReference type="ARBA" id="ARBA00022500"/>
    </source>
</evidence>